<sequence length="159" mass="17476">MPADIIQSIGEMLINRQQSIAVAESVTSGYMQMALSTAVDAAKFYQGGITAYNLGQKSRHLHIEPIHAMACNCVSEQVAHEMALQVCNLFNSHWGLAITGYASRVPESNNELFAYYAIANAGIIMKSGRIEPPDGESDQVQLYYTKELLKNLEVVLEHA</sequence>
<dbReference type="Gene3D" id="3.90.950.20">
    <property type="entry name" value="CinA-like"/>
    <property type="match status" value="1"/>
</dbReference>
<protein>
    <submittedName>
        <fullName evidence="2">CinA family protein</fullName>
    </submittedName>
</protein>
<dbReference type="Pfam" id="PF02464">
    <property type="entry name" value="CinA"/>
    <property type="match status" value="1"/>
</dbReference>
<evidence type="ECO:0000259" key="1">
    <source>
        <dbReference type="Pfam" id="PF02464"/>
    </source>
</evidence>
<name>A0A4S8HJE2_9BACT</name>
<proteinExistence type="predicted"/>
<organism evidence="2 3">
    <name type="scientific">Niastella caeni</name>
    <dbReference type="NCBI Taxonomy" id="2569763"/>
    <lineage>
        <taxon>Bacteria</taxon>
        <taxon>Pseudomonadati</taxon>
        <taxon>Bacteroidota</taxon>
        <taxon>Chitinophagia</taxon>
        <taxon>Chitinophagales</taxon>
        <taxon>Chitinophagaceae</taxon>
        <taxon>Niastella</taxon>
    </lineage>
</organism>
<dbReference type="InterPro" id="IPR036653">
    <property type="entry name" value="CinA-like_C"/>
</dbReference>
<evidence type="ECO:0000313" key="3">
    <source>
        <dbReference type="Proteomes" id="UP000306918"/>
    </source>
</evidence>
<dbReference type="SUPFAM" id="SSF142433">
    <property type="entry name" value="CinA-like"/>
    <property type="match status" value="1"/>
</dbReference>
<dbReference type="EMBL" id="STFF01000010">
    <property type="protein sequence ID" value="THU32962.1"/>
    <property type="molecule type" value="Genomic_DNA"/>
</dbReference>
<gene>
    <name evidence="2" type="ORF">FAM09_26320</name>
</gene>
<dbReference type="NCBIfam" id="TIGR00199">
    <property type="entry name" value="PncC_domain"/>
    <property type="match status" value="1"/>
</dbReference>
<accession>A0A4S8HJE2</accession>
<dbReference type="AlphaFoldDB" id="A0A4S8HJE2"/>
<evidence type="ECO:0000313" key="2">
    <source>
        <dbReference type="EMBL" id="THU32962.1"/>
    </source>
</evidence>
<dbReference type="RefSeq" id="WP_136580152.1">
    <property type="nucleotide sequence ID" value="NZ_STFF01000010.1"/>
</dbReference>
<dbReference type="OrthoDB" id="1252536at2"/>
<comment type="caution">
    <text evidence="2">The sequence shown here is derived from an EMBL/GenBank/DDBJ whole genome shotgun (WGS) entry which is preliminary data.</text>
</comment>
<feature type="domain" description="CinA C-terminal" evidence="1">
    <location>
        <begin position="5"/>
        <end position="104"/>
    </location>
</feature>
<dbReference type="Proteomes" id="UP000306918">
    <property type="component" value="Unassembled WGS sequence"/>
</dbReference>
<dbReference type="InterPro" id="IPR008136">
    <property type="entry name" value="CinA_C"/>
</dbReference>
<reference evidence="2 3" key="1">
    <citation type="submission" date="2019-04" db="EMBL/GenBank/DDBJ databases">
        <title>Niastella caeni sp. nov., isolated from activated sludge.</title>
        <authorList>
            <person name="Sheng M."/>
        </authorList>
    </citation>
    <scope>NUCLEOTIDE SEQUENCE [LARGE SCALE GENOMIC DNA]</scope>
    <source>
        <strain evidence="2 3">HX-2-15</strain>
    </source>
</reference>
<keyword evidence="3" id="KW-1185">Reference proteome</keyword>